<evidence type="ECO:0000256" key="9">
    <source>
        <dbReference type="ARBA" id="ARBA00023121"/>
    </source>
</evidence>
<evidence type="ECO:0000259" key="12">
    <source>
        <dbReference type="PROSITE" id="PS50004"/>
    </source>
</evidence>
<dbReference type="GO" id="GO:0006869">
    <property type="term" value="P:lipid transport"/>
    <property type="evidence" value="ECO:0007669"/>
    <property type="project" value="UniProtKB-KW"/>
</dbReference>
<keyword evidence="3" id="KW-0812">Transmembrane</keyword>
<dbReference type="SMART" id="SM00239">
    <property type="entry name" value="C2"/>
    <property type="match status" value="1"/>
</dbReference>
<evidence type="ECO:0000313" key="14">
    <source>
        <dbReference type="EMBL" id="CAD9446732.1"/>
    </source>
</evidence>
<dbReference type="Gene3D" id="2.60.40.150">
    <property type="entry name" value="C2 domain"/>
    <property type="match status" value="1"/>
</dbReference>
<feature type="domain" description="SMP-LTD" evidence="13">
    <location>
        <begin position="188"/>
        <end position="367"/>
    </location>
</feature>
<dbReference type="AlphaFoldDB" id="A0A7S2D995"/>
<evidence type="ECO:0000256" key="7">
    <source>
        <dbReference type="ARBA" id="ARBA00022989"/>
    </source>
</evidence>
<name>A0A7S2D995_9DINO</name>
<protein>
    <recommendedName>
        <fullName evidence="15">C2 domain-containing protein</fullName>
    </recommendedName>
</protein>
<dbReference type="PROSITE" id="PS51847">
    <property type="entry name" value="SMP"/>
    <property type="match status" value="1"/>
</dbReference>
<dbReference type="GO" id="GO:0012505">
    <property type="term" value="C:endomembrane system"/>
    <property type="evidence" value="ECO:0007669"/>
    <property type="project" value="UniProtKB-ARBA"/>
</dbReference>
<evidence type="ECO:0000256" key="1">
    <source>
        <dbReference type="ARBA" id="ARBA00004370"/>
    </source>
</evidence>
<evidence type="ECO:0000256" key="10">
    <source>
        <dbReference type="ARBA" id="ARBA00023136"/>
    </source>
</evidence>
<keyword evidence="6" id="KW-0106">Calcium</keyword>
<evidence type="ECO:0000256" key="6">
    <source>
        <dbReference type="ARBA" id="ARBA00022837"/>
    </source>
</evidence>
<dbReference type="GO" id="GO:0016020">
    <property type="term" value="C:membrane"/>
    <property type="evidence" value="ECO:0007669"/>
    <property type="project" value="UniProtKB-SubCell"/>
</dbReference>
<keyword evidence="4" id="KW-0479">Metal-binding</keyword>
<dbReference type="Pfam" id="PF17047">
    <property type="entry name" value="SMP_LBD"/>
    <property type="match status" value="1"/>
</dbReference>
<dbReference type="GO" id="GO:0046872">
    <property type="term" value="F:metal ion binding"/>
    <property type="evidence" value="ECO:0007669"/>
    <property type="project" value="UniProtKB-KW"/>
</dbReference>
<dbReference type="CDD" id="cd21670">
    <property type="entry name" value="SMP_ESyt"/>
    <property type="match status" value="1"/>
</dbReference>
<gene>
    <name evidence="14" type="ORF">AAND1436_LOCUS23285</name>
</gene>
<dbReference type="InterPro" id="IPR051634">
    <property type="entry name" value="Extended_Synaptotagmin"/>
</dbReference>
<keyword evidence="8" id="KW-0445">Lipid transport</keyword>
<evidence type="ECO:0000256" key="4">
    <source>
        <dbReference type="ARBA" id="ARBA00022723"/>
    </source>
</evidence>
<dbReference type="SUPFAM" id="SSF49562">
    <property type="entry name" value="C2 domain (Calcium/lipid-binding domain, CaLB)"/>
    <property type="match status" value="1"/>
</dbReference>
<keyword evidence="2" id="KW-0813">Transport</keyword>
<dbReference type="InterPro" id="IPR039010">
    <property type="entry name" value="Synaptotagmin_SMP"/>
</dbReference>
<dbReference type="PROSITE" id="PS50004">
    <property type="entry name" value="C2"/>
    <property type="match status" value="1"/>
</dbReference>
<comment type="subcellular location">
    <subcellularLocation>
        <location evidence="1">Membrane</location>
    </subcellularLocation>
</comment>
<evidence type="ECO:0000256" key="11">
    <source>
        <dbReference type="SAM" id="MobiDB-lite"/>
    </source>
</evidence>
<dbReference type="Pfam" id="PF00168">
    <property type="entry name" value="C2"/>
    <property type="match status" value="1"/>
</dbReference>
<feature type="domain" description="C2" evidence="12">
    <location>
        <begin position="369"/>
        <end position="493"/>
    </location>
</feature>
<feature type="region of interest" description="Disordered" evidence="11">
    <location>
        <begin position="128"/>
        <end position="168"/>
    </location>
</feature>
<dbReference type="GO" id="GO:0005737">
    <property type="term" value="C:cytoplasm"/>
    <property type="evidence" value="ECO:0007669"/>
    <property type="project" value="UniProtKB-ARBA"/>
</dbReference>
<dbReference type="PANTHER" id="PTHR45761:SF1">
    <property type="entry name" value="EXTENDED SYNAPTOTAGMIN-LIKE PROTEIN 2, ISOFORM C"/>
    <property type="match status" value="1"/>
</dbReference>
<dbReference type="InterPro" id="IPR035892">
    <property type="entry name" value="C2_domain_sf"/>
</dbReference>
<dbReference type="EMBL" id="HBGQ01047767">
    <property type="protein sequence ID" value="CAD9446732.1"/>
    <property type="molecule type" value="Transcribed_RNA"/>
</dbReference>
<evidence type="ECO:0000259" key="13">
    <source>
        <dbReference type="PROSITE" id="PS51847"/>
    </source>
</evidence>
<evidence type="ECO:0000256" key="8">
    <source>
        <dbReference type="ARBA" id="ARBA00023055"/>
    </source>
</evidence>
<dbReference type="GO" id="GO:0008289">
    <property type="term" value="F:lipid binding"/>
    <property type="evidence" value="ECO:0007669"/>
    <property type="project" value="UniProtKB-KW"/>
</dbReference>
<dbReference type="CDD" id="cd00030">
    <property type="entry name" value="C2"/>
    <property type="match status" value="1"/>
</dbReference>
<reference evidence="14" key="1">
    <citation type="submission" date="2021-01" db="EMBL/GenBank/DDBJ databases">
        <authorList>
            <person name="Corre E."/>
            <person name="Pelletier E."/>
            <person name="Niang G."/>
            <person name="Scheremetjew M."/>
            <person name="Finn R."/>
            <person name="Kale V."/>
            <person name="Holt S."/>
            <person name="Cochrane G."/>
            <person name="Meng A."/>
            <person name="Brown T."/>
            <person name="Cohen L."/>
        </authorList>
    </citation>
    <scope>NUCLEOTIDE SEQUENCE</scope>
    <source>
        <strain evidence="14">CCMP2222</strain>
    </source>
</reference>
<evidence type="ECO:0000256" key="3">
    <source>
        <dbReference type="ARBA" id="ARBA00022692"/>
    </source>
</evidence>
<proteinExistence type="predicted"/>
<keyword evidence="9" id="KW-0446">Lipid-binding</keyword>
<feature type="region of interest" description="Disordered" evidence="11">
    <location>
        <begin position="1"/>
        <end position="27"/>
    </location>
</feature>
<keyword evidence="5" id="KW-0677">Repeat</keyword>
<dbReference type="InterPro" id="IPR000008">
    <property type="entry name" value="C2_dom"/>
</dbReference>
<evidence type="ECO:0008006" key="15">
    <source>
        <dbReference type="Google" id="ProtNLM"/>
    </source>
</evidence>
<evidence type="ECO:0000256" key="2">
    <source>
        <dbReference type="ARBA" id="ARBA00022448"/>
    </source>
</evidence>
<dbReference type="InterPro" id="IPR031468">
    <property type="entry name" value="SMP_LBD"/>
</dbReference>
<accession>A0A7S2D995</accession>
<organism evidence="14">
    <name type="scientific">Alexandrium andersonii</name>
    <dbReference type="NCBI Taxonomy" id="327968"/>
    <lineage>
        <taxon>Eukaryota</taxon>
        <taxon>Sar</taxon>
        <taxon>Alveolata</taxon>
        <taxon>Dinophyceae</taxon>
        <taxon>Gonyaulacales</taxon>
        <taxon>Pyrocystaceae</taxon>
        <taxon>Alexandrium</taxon>
    </lineage>
</organism>
<keyword evidence="7" id="KW-1133">Transmembrane helix</keyword>
<sequence>MPVAPEVQQMEDARQPFTGERSGGGGDARCRTLRRIMPCFNRWCFTPVDEEEGDHAPPAASSSFASCREGESYYASAVGLSPQNDLQRAVNAIRHGLHVLDGLESLGLEADIGRAQVREGLRRLEGLPVPAAPSSQTVPGAGVQPSAEQEQAEESPHSAQTGAHSHASSLRLRNAVSAAMVQQALSMHDGALAPALNALVSVLWPRINDFVRELIYKDIEPTINSSLPSMIQGRVKFTKVSLGSSSPTFGPLNVEHRPENGDIELHIGIKFASDLDVELTAVGVPVGITKISLDGTLVCLLTPSMSKPPFFGGIQVFFPNPPEVGINFAGAAKVANVPGLRGAVRGAVADGIAGVCVLPRRIAVDMDEEDSIDIIDLTYPEPTAVLRVTLLSASGLAASDVSLFGNATSDPYVVATLGCKTWTSPTVKKNLNPVWGEEGKGLVVDFLVHSERQALSLKVFDYDFGSSDDLIGVAEPLGVDALKGTAGKSDEALQHELPLTASSGDAGAGKLCLTTEVLALTSDRARARMEGPSVGHLSVKLLRVTGLGSKAEFPFKVRIRVLGAEAPVEAEPSGASRRFLRAASRELTNLAKGRPTLKEGKTVQLGSSSRQVVAESVSAASTPPSEKQLAEALQSACAELAARGDTTEEIARVLGVDAHQVQAFLTSRGNPSEADRVAREAAAQRAASRPHFGEVVQLLLPMFEDCGIVELALLDKRQHVLGTAELPMQQFLGEEDLRLEGPFELSGADGAPASADSSKLSLEGSLWLKWLA</sequence>
<keyword evidence="10" id="KW-0472">Membrane</keyword>
<dbReference type="PANTHER" id="PTHR45761">
    <property type="entry name" value="EXTENDED SYNAPTOTAGMIN-LIKE PROTEIN 2, ISOFORM C"/>
    <property type="match status" value="1"/>
</dbReference>
<evidence type="ECO:0000256" key="5">
    <source>
        <dbReference type="ARBA" id="ARBA00022737"/>
    </source>
</evidence>